<dbReference type="STRING" id="311180.SAMN04488050_11930"/>
<dbReference type="InterPro" id="IPR007267">
    <property type="entry name" value="GtrA_DPMS_TM"/>
</dbReference>
<proteinExistence type="predicted"/>
<reference evidence="8" key="1">
    <citation type="submission" date="2016-10" db="EMBL/GenBank/DDBJ databases">
        <authorList>
            <person name="Varghese N."/>
            <person name="Submissions S."/>
        </authorList>
    </citation>
    <scope>NUCLEOTIDE SEQUENCE [LARGE SCALE GENOMIC DNA]</scope>
    <source>
        <strain evidence="8">DSM 26894</strain>
    </source>
</reference>
<dbReference type="Pfam" id="PF04138">
    <property type="entry name" value="GtrA_DPMS_TM"/>
    <property type="match status" value="1"/>
</dbReference>
<keyword evidence="3 5" id="KW-1133">Transmembrane helix</keyword>
<comment type="subcellular location">
    <subcellularLocation>
        <location evidence="1">Membrane</location>
        <topology evidence="1">Multi-pass membrane protein</topology>
    </subcellularLocation>
</comment>
<dbReference type="RefSeq" id="WP_092430524.1">
    <property type="nucleotide sequence ID" value="NZ_FOZW01000019.1"/>
</dbReference>
<accession>A0A1I6WED4</accession>
<dbReference type="NCBIfam" id="NF037976">
    <property type="entry name" value="gtrA_1"/>
    <property type="match status" value="1"/>
</dbReference>
<dbReference type="Proteomes" id="UP000199392">
    <property type="component" value="Unassembled WGS sequence"/>
</dbReference>
<evidence type="ECO:0000259" key="6">
    <source>
        <dbReference type="Pfam" id="PF04138"/>
    </source>
</evidence>
<evidence type="ECO:0000256" key="2">
    <source>
        <dbReference type="ARBA" id="ARBA00022692"/>
    </source>
</evidence>
<name>A0A1I6WED4_9RHOB</name>
<dbReference type="OrthoDB" id="565050at2"/>
<evidence type="ECO:0000256" key="4">
    <source>
        <dbReference type="ARBA" id="ARBA00023136"/>
    </source>
</evidence>
<dbReference type="EMBL" id="FOZW01000019">
    <property type="protein sequence ID" value="SFT24357.1"/>
    <property type="molecule type" value="Genomic_DNA"/>
</dbReference>
<organism evidence="7 8">
    <name type="scientific">Alloyangia pacifica</name>
    <dbReference type="NCBI Taxonomy" id="311180"/>
    <lineage>
        <taxon>Bacteria</taxon>
        <taxon>Pseudomonadati</taxon>
        <taxon>Pseudomonadota</taxon>
        <taxon>Alphaproteobacteria</taxon>
        <taxon>Rhodobacterales</taxon>
        <taxon>Roseobacteraceae</taxon>
        <taxon>Alloyangia</taxon>
    </lineage>
</organism>
<evidence type="ECO:0000256" key="3">
    <source>
        <dbReference type="ARBA" id="ARBA00022989"/>
    </source>
</evidence>
<dbReference type="AlphaFoldDB" id="A0A1I6WED4"/>
<keyword evidence="8" id="KW-1185">Reference proteome</keyword>
<evidence type="ECO:0000313" key="7">
    <source>
        <dbReference type="EMBL" id="SFT24357.1"/>
    </source>
</evidence>
<feature type="domain" description="GtrA/DPMS transmembrane" evidence="6">
    <location>
        <begin position="9"/>
        <end position="131"/>
    </location>
</feature>
<dbReference type="GO" id="GO:0000271">
    <property type="term" value="P:polysaccharide biosynthetic process"/>
    <property type="evidence" value="ECO:0007669"/>
    <property type="project" value="InterPro"/>
</dbReference>
<gene>
    <name evidence="7" type="ORF">SAMN04488050_11930</name>
</gene>
<feature type="transmembrane region" description="Helical" evidence="5">
    <location>
        <begin position="105"/>
        <end position="125"/>
    </location>
</feature>
<evidence type="ECO:0000256" key="5">
    <source>
        <dbReference type="SAM" id="Phobius"/>
    </source>
</evidence>
<dbReference type="GO" id="GO:0016020">
    <property type="term" value="C:membrane"/>
    <property type="evidence" value="ECO:0007669"/>
    <property type="project" value="UniProtKB-SubCell"/>
</dbReference>
<evidence type="ECO:0000256" key="1">
    <source>
        <dbReference type="ARBA" id="ARBA00004141"/>
    </source>
</evidence>
<sequence>MSPMALVFRYSAFAVLATLANLGTQRLVLSVDDGAAGFALAVFLGTMVGLVLKYLLDKQWIFNDRSTGIAAHGRKFPLYVTMGIMTTAIFWGMETAFWLAFHSDAMRELGAVLGLTAGYIVKYWLDRRFVFVKGAVAGSA</sequence>
<evidence type="ECO:0000313" key="8">
    <source>
        <dbReference type="Proteomes" id="UP000199392"/>
    </source>
</evidence>
<feature type="transmembrane region" description="Helical" evidence="5">
    <location>
        <begin position="76"/>
        <end position="93"/>
    </location>
</feature>
<keyword evidence="4 5" id="KW-0472">Membrane</keyword>
<protein>
    <submittedName>
        <fullName evidence="7">Putative flippase GtrA (Transmembrane translocase of bactoprenol-linked glucose)</fullName>
    </submittedName>
</protein>
<feature type="transmembrane region" description="Helical" evidence="5">
    <location>
        <begin position="36"/>
        <end position="56"/>
    </location>
</feature>
<keyword evidence="2 5" id="KW-0812">Transmembrane</keyword>